<protein>
    <submittedName>
        <fullName evidence="3">GIY-YIG nuclease family protein</fullName>
    </submittedName>
</protein>
<evidence type="ECO:0000313" key="3">
    <source>
        <dbReference type="EMBL" id="MBJ7314454.1"/>
    </source>
</evidence>
<evidence type="ECO:0000313" key="4">
    <source>
        <dbReference type="Proteomes" id="UP000621390"/>
    </source>
</evidence>
<accession>A0A8I1G2E7</accession>
<dbReference type="AlphaFoldDB" id="A0A8I1G2E7"/>
<gene>
    <name evidence="2" type="ORF">JHC10_01725</name>
    <name evidence="3" type="ORF">JHC11_00370</name>
</gene>
<reference evidence="3 5" key="1">
    <citation type="submission" date="2020-09" db="EMBL/GenBank/DDBJ databases">
        <title>Draft Genomes of Bacterial Isolates from North Pond Shallow Sediments.</title>
        <authorList>
            <person name="Kiel Reese B."/>
            <person name="Mullis M."/>
            <person name="Weisend R.E."/>
        </authorList>
    </citation>
    <scope>NUCLEOTIDE SEQUENCE</scope>
    <source>
        <strain evidence="3">KJE-2</strain>
        <strain evidence="2 5">KJE-3</strain>
    </source>
</reference>
<evidence type="ECO:0000259" key="1">
    <source>
        <dbReference type="SMART" id="SM00974"/>
    </source>
</evidence>
<dbReference type="RefSeq" id="WP_199493615.1">
    <property type="nucleotide sequence ID" value="NZ_JAEMOO010000014.1"/>
</dbReference>
<dbReference type="SMART" id="SM00974">
    <property type="entry name" value="T5orf172"/>
    <property type="match status" value="1"/>
</dbReference>
<dbReference type="Proteomes" id="UP000621390">
    <property type="component" value="Unassembled WGS sequence"/>
</dbReference>
<dbReference type="Pfam" id="PF10544">
    <property type="entry name" value="T5orf172"/>
    <property type="match status" value="1"/>
</dbReference>
<feature type="domain" description="Bacteriophage T5 Orf172 DNA-binding" evidence="1">
    <location>
        <begin position="276"/>
        <end position="370"/>
    </location>
</feature>
<evidence type="ECO:0000313" key="5">
    <source>
        <dbReference type="Proteomes" id="UP000655994"/>
    </source>
</evidence>
<dbReference type="EMBL" id="JAEMOP010000002">
    <property type="protein sequence ID" value="MBJ7314454.1"/>
    <property type="molecule type" value="Genomic_DNA"/>
</dbReference>
<proteinExistence type="predicted"/>
<dbReference type="InterPro" id="IPR018306">
    <property type="entry name" value="Phage_T5_Orf172_DNA-bd"/>
</dbReference>
<comment type="caution">
    <text evidence="3">The sequence shown here is derived from an EMBL/GenBank/DDBJ whole genome shotgun (WGS) entry which is preliminary data.</text>
</comment>
<dbReference type="Proteomes" id="UP000655994">
    <property type="component" value="Unassembled WGS sequence"/>
</dbReference>
<name>A0A8I1G2E7_9GAMM</name>
<keyword evidence="5" id="KW-1185">Reference proteome</keyword>
<organism evidence="3 4">
    <name type="scientific">Idiomarina abyssalis</name>
    <dbReference type="NCBI Taxonomy" id="86102"/>
    <lineage>
        <taxon>Bacteria</taxon>
        <taxon>Pseudomonadati</taxon>
        <taxon>Pseudomonadota</taxon>
        <taxon>Gammaproteobacteria</taxon>
        <taxon>Alteromonadales</taxon>
        <taxon>Idiomarinaceae</taxon>
        <taxon>Idiomarina</taxon>
    </lineage>
</organism>
<sequence>MAKRTLDEVFSNDPLGLLEVSVTKSKKLSNYAIYYDTFEELKGFIEENGREPEIEADNIHEAKLAARLEKLRASPEALEALGPFDTDGLLGAESNSEKKTALTIDDVLSSDLLEDNDEIFQLKHVSVGTKKQTASEDMATRKKCPDFDSFKPLFKQIQEELDNGTLKTRGIKGVAEIQKGQAFILSGLIAYVVDMGEKKERRKGHHNARMRVVYSNGMESNLLLRSFGAALYKDKAAREIFSKDKETLLTEEKHSLYRSGIVYVLRSKSDDPRIAPHRDYLHKIGVTTSDVKKRIASAPKDSTYLLADVEVVAEFTLYNMNLKATEKLLHAFFRDAQADIRIPDRFGEMVRPKEWFFLSLDAIKQATQLIKNNEITDYRYDAETAQLIKKER</sequence>
<evidence type="ECO:0000313" key="2">
    <source>
        <dbReference type="EMBL" id="MBJ7265656.1"/>
    </source>
</evidence>
<dbReference type="EMBL" id="JAEMOS010000004">
    <property type="protein sequence ID" value="MBJ7265656.1"/>
    <property type="molecule type" value="Genomic_DNA"/>
</dbReference>